<dbReference type="InterPro" id="IPR051619">
    <property type="entry name" value="TypeII_TA_RNase_PINc/VapC"/>
</dbReference>
<proteinExistence type="predicted"/>
<dbReference type="PANTHER" id="PTHR35901:SF1">
    <property type="entry name" value="EXONUCLEASE VAPC9"/>
    <property type="match status" value="1"/>
</dbReference>
<dbReference type="PANTHER" id="PTHR35901">
    <property type="entry name" value="RIBONUCLEASE VAPC3"/>
    <property type="match status" value="1"/>
</dbReference>
<accession>A0A1F5HCI9</accession>
<gene>
    <name evidence="3" type="ORF">A2196_02855</name>
</gene>
<evidence type="ECO:0000259" key="2">
    <source>
        <dbReference type="Pfam" id="PF01850"/>
    </source>
</evidence>
<dbReference type="Pfam" id="PF01850">
    <property type="entry name" value="PIN"/>
    <property type="match status" value="1"/>
</dbReference>
<evidence type="ECO:0000313" key="4">
    <source>
        <dbReference type="Proteomes" id="UP000176751"/>
    </source>
</evidence>
<comment type="caution">
    <text evidence="3">The sequence shown here is derived from an EMBL/GenBank/DDBJ whole genome shotgun (WGS) entry which is preliminary data.</text>
</comment>
<name>A0A1F5HCI9_9BACT</name>
<evidence type="ECO:0000313" key="3">
    <source>
        <dbReference type="EMBL" id="OGE01800.1"/>
    </source>
</evidence>
<dbReference type="Gene3D" id="3.40.50.1010">
    <property type="entry name" value="5'-nuclease"/>
    <property type="match status" value="1"/>
</dbReference>
<evidence type="ECO:0000256" key="1">
    <source>
        <dbReference type="ARBA" id="ARBA00022842"/>
    </source>
</evidence>
<dbReference type="STRING" id="1797737.A2196_02855"/>
<dbReference type="SUPFAM" id="SSF88723">
    <property type="entry name" value="PIN domain-like"/>
    <property type="match status" value="1"/>
</dbReference>
<protein>
    <recommendedName>
        <fullName evidence="2">PIN domain-containing protein</fullName>
    </recommendedName>
</protein>
<dbReference type="AlphaFoldDB" id="A0A1F5HCI9"/>
<dbReference type="Proteomes" id="UP000176751">
    <property type="component" value="Unassembled WGS sequence"/>
</dbReference>
<dbReference type="EMBL" id="MFCA01000025">
    <property type="protein sequence ID" value="OGE01800.1"/>
    <property type="molecule type" value="Genomic_DNA"/>
</dbReference>
<reference evidence="3 4" key="1">
    <citation type="journal article" date="2016" name="Nat. Commun.">
        <title>Thousands of microbial genomes shed light on interconnected biogeochemical processes in an aquifer system.</title>
        <authorList>
            <person name="Anantharaman K."/>
            <person name="Brown C.T."/>
            <person name="Hug L.A."/>
            <person name="Sharon I."/>
            <person name="Castelle C.J."/>
            <person name="Probst A.J."/>
            <person name="Thomas B.C."/>
            <person name="Singh A."/>
            <person name="Wilkins M.J."/>
            <person name="Karaoz U."/>
            <person name="Brodie E.L."/>
            <person name="Williams K.H."/>
            <person name="Hubbard S.S."/>
            <person name="Banfield J.F."/>
        </authorList>
    </citation>
    <scope>NUCLEOTIDE SEQUENCE [LARGE SCALE GENOMIC DNA]</scope>
</reference>
<sequence>MKGKVICDSSVIIKWLSSQDELRLDKANAIINDAEKGNIEIFTPELAKYEVGNALLTGKHYTIQDAKTSLATLYSLPVKFVSESAVQAEETYKIGEKSKITYYDACFVSLAKLLNAVLVTDNPKHQAKIKDIKVISLKDYR</sequence>
<dbReference type="InterPro" id="IPR044153">
    <property type="entry name" value="PIN_Pae0151-like"/>
</dbReference>
<dbReference type="CDD" id="cd09873">
    <property type="entry name" value="PIN_Pae0151-like"/>
    <property type="match status" value="1"/>
</dbReference>
<dbReference type="InterPro" id="IPR002716">
    <property type="entry name" value="PIN_dom"/>
</dbReference>
<dbReference type="InterPro" id="IPR029060">
    <property type="entry name" value="PIN-like_dom_sf"/>
</dbReference>
<feature type="domain" description="PIN" evidence="2">
    <location>
        <begin position="5"/>
        <end position="125"/>
    </location>
</feature>
<organism evidence="3 4">
    <name type="scientific">Candidatus Curtissbacteria bacterium RIFOXYA1_FULL_41_14</name>
    <dbReference type="NCBI Taxonomy" id="1797737"/>
    <lineage>
        <taxon>Bacteria</taxon>
        <taxon>Candidatus Curtissiibacteriota</taxon>
    </lineage>
</organism>
<keyword evidence="1" id="KW-0460">Magnesium</keyword>